<keyword evidence="3" id="KW-1185">Reference proteome</keyword>
<keyword evidence="1" id="KW-0472">Membrane</keyword>
<evidence type="ECO:0000313" key="3">
    <source>
        <dbReference type="Proteomes" id="UP000242875"/>
    </source>
</evidence>
<feature type="transmembrane region" description="Helical" evidence="1">
    <location>
        <begin position="43"/>
        <end position="63"/>
    </location>
</feature>
<organism evidence="2 3">
    <name type="scientific">Bifiguratus adelaidae</name>
    <dbReference type="NCBI Taxonomy" id="1938954"/>
    <lineage>
        <taxon>Eukaryota</taxon>
        <taxon>Fungi</taxon>
        <taxon>Fungi incertae sedis</taxon>
        <taxon>Mucoromycota</taxon>
        <taxon>Mucoromycotina</taxon>
        <taxon>Endogonomycetes</taxon>
        <taxon>Endogonales</taxon>
        <taxon>Endogonales incertae sedis</taxon>
        <taxon>Bifiguratus</taxon>
    </lineage>
</organism>
<feature type="transmembrane region" description="Helical" evidence="1">
    <location>
        <begin position="84"/>
        <end position="101"/>
    </location>
</feature>
<name>A0A261Y1B1_9FUNG</name>
<dbReference type="OrthoDB" id="2355659at2759"/>
<reference evidence="2 3" key="1">
    <citation type="journal article" date="2017" name="Mycologia">
        <title>Bifiguratus adelaidae, gen. et sp. nov., a new member of Mucoromycotina in endophytic and soil-dwelling habitats.</title>
        <authorList>
            <person name="Torres-Cruz T.J."/>
            <person name="Billingsley Tobias T.L."/>
            <person name="Almatruk M."/>
            <person name="Hesse C."/>
            <person name="Kuske C.R."/>
            <person name="Desiro A."/>
            <person name="Benucci G.M."/>
            <person name="Bonito G."/>
            <person name="Stajich J.E."/>
            <person name="Dunlap C."/>
            <person name="Arnold A.E."/>
            <person name="Porras-Alfaro A."/>
        </authorList>
    </citation>
    <scope>NUCLEOTIDE SEQUENCE [LARGE SCALE GENOMIC DNA]</scope>
    <source>
        <strain evidence="2 3">AZ0501</strain>
    </source>
</reference>
<feature type="transmembrane region" description="Helical" evidence="1">
    <location>
        <begin position="135"/>
        <end position="159"/>
    </location>
</feature>
<gene>
    <name evidence="2" type="ORF">BZG36_02407</name>
</gene>
<protein>
    <submittedName>
        <fullName evidence="2">Uncharacterized protein</fullName>
    </submittedName>
</protein>
<accession>A0A261Y1B1</accession>
<proteinExistence type="predicted"/>
<evidence type="ECO:0000313" key="2">
    <source>
        <dbReference type="EMBL" id="OZJ04386.1"/>
    </source>
</evidence>
<dbReference type="EMBL" id="MVBO01000042">
    <property type="protein sequence ID" value="OZJ04386.1"/>
    <property type="molecule type" value="Genomic_DNA"/>
</dbReference>
<keyword evidence="1" id="KW-1133">Transmembrane helix</keyword>
<dbReference type="AlphaFoldDB" id="A0A261Y1B1"/>
<comment type="caution">
    <text evidence="2">The sequence shown here is derived from an EMBL/GenBank/DDBJ whole genome shotgun (WGS) entry which is preliminary data.</text>
</comment>
<dbReference type="Proteomes" id="UP000242875">
    <property type="component" value="Unassembled WGS sequence"/>
</dbReference>
<keyword evidence="1" id="KW-0812">Transmembrane</keyword>
<evidence type="ECO:0000256" key="1">
    <source>
        <dbReference type="SAM" id="Phobius"/>
    </source>
</evidence>
<sequence length="218" mass="24064">MLSACCFCIDLRVATLILAMLGVFSNLCNYVSAANYTSTHALVPTAIAFYSLFSAAACFMGLLGVKSRNVKFLSVFSVYQWFDLSLQFFFAILFSVVAFAVKQDVCDEILSDEEYKESFSELMGTDMNNEECSEMYIATASAIVIGLGISILLKLHYALAVYSYFLKVRSEQESETTVPRPVIAAYVPFFMKANGYQPVATEDAPPAYEGSVEVNEKA</sequence>